<dbReference type="RefSeq" id="WP_087277314.1">
    <property type="nucleotide sequence ID" value="NZ_CP021455.1"/>
</dbReference>
<dbReference type="PANTHER" id="PTHR42928">
    <property type="entry name" value="TRICARBOXYLATE-BINDING PROTEIN"/>
    <property type="match status" value="1"/>
</dbReference>
<evidence type="ECO:0000256" key="2">
    <source>
        <dbReference type="SAM" id="SignalP"/>
    </source>
</evidence>
<evidence type="ECO:0000313" key="4">
    <source>
        <dbReference type="Proteomes" id="UP000196138"/>
    </source>
</evidence>
<dbReference type="InterPro" id="IPR006311">
    <property type="entry name" value="TAT_signal"/>
</dbReference>
<organism evidence="3 4">
    <name type="scientific">Comamonas serinivorans</name>
    <dbReference type="NCBI Taxonomy" id="1082851"/>
    <lineage>
        <taxon>Bacteria</taxon>
        <taxon>Pseudomonadati</taxon>
        <taxon>Pseudomonadota</taxon>
        <taxon>Betaproteobacteria</taxon>
        <taxon>Burkholderiales</taxon>
        <taxon>Comamonadaceae</taxon>
        <taxon>Comamonas</taxon>
    </lineage>
</organism>
<evidence type="ECO:0000256" key="1">
    <source>
        <dbReference type="ARBA" id="ARBA00006987"/>
    </source>
</evidence>
<evidence type="ECO:0000313" key="3">
    <source>
        <dbReference type="EMBL" id="ARU03868.1"/>
    </source>
</evidence>
<keyword evidence="2" id="KW-0732">Signal</keyword>
<reference evidence="3 4" key="1">
    <citation type="submission" date="2017-05" db="EMBL/GenBank/DDBJ databases">
        <authorList>
            <person name="Song R."/>
            <person name="Chenine A.L."/>
            <person name="Ruprecht R.M."/>
        </authorList>
    </citation>
    <scope>NUCLEOTIDE SEQUENCE [LARGE SCALE GENOMIC DNA]</scope>
    <source>
        <strain evidence="3 4">DSM 26136</strain>
    </source>
</reference>
<dbReference type="Gene3D" id="3.40.190.10">
    <property type="entry name" value="Periplasmic binding protein-like II"/>
    <property type="match status" value="1"/>
</dbReference>
<sequence length="336" mass="35930">MTRISRRHLLTASAGLSMAPLLPAVAHAQADAKYPTKPISMVIPYPAGGASDASGRIYADVMGRDLGQTVVVENLGGGTGVIGANRVLNAPADGYTLFQGSGNDTFLAPMLNPAVKFSPHDFRAVILMSEATLLLLVRNGLPGGSLDEFLAYAKANTAKPLTYATVGIDSMYHLMGEALGKRVGVDFLHVPYKGAAPALQELGGGQVDFAILPYQASIDGMAQQKRLQVASSFSTALPAALKHIPLITRSKMVPDFAYTISGGYFVRKGTPEPIMARLREAITVAVNDPAIRARLESEGRMFHAVPKTQAEVDARMNEQVTRYRKLVTDVGRKPLR</sequence>
<dbReference type="InterPro" id="IPR042100">
    <property type="entry name" value="Bug_dom1"/>
</dbReference>
<proteinExistence type="inferred from homology"/>
<dbReference type="Proteomes" id="UP000196138">
    <property type="component" value="Chromosome"/>
</dbReference>
<dbReference type="InterPro" id="IPR005064">
    <property type="entry name" value="BUG"/>
</dbReference>
<dbReference type="AlphaFoldDB" id="A0A1Y0EKA3"/>
<feature type="signal peptide" evidence="2">
    <location>
        <begin position="1"/>
        <end position="28"/>
    </location>
</feature>
<feature type="chain" id="PRO_5012982451" evidence="2">
    <location>
        <begin position="29"/>
        <end position="336"/>
    </location>
</feature>
<protein>
    <submittedName>
        <fullName evidence="3">ABC transporter substrate-binding protein</fullName>
    </submittedName>
</protein>
<accession>A0A1Y0EKA3</accession>
<dbReference type="PROSITE" id="PS51318">
    <property type="entry name" value="TAT"/>
    <property type="match status" value="1"/>
</dbReference>
<dbReference type="Gene3D" id="3.40.190.150">
    <property type="entry name" value="Bordetella uptake gene, domain 1"/>
    <property type="match status" value="1"/>
</dbReference>
<keyword evidence="4" id="KW-1185">Reference proteome</keyword>
<dbReference type="Pfam" id="PF03401">
    <property type="entry name" value="TctC"/>
    <property type="match status" value="1"/>
</dbReference>
<dbReference type="OrthoDB" id="8678477at2"/>
<dbReference type="KEGG" id="cser:CCO03_03490"/>
<name>A0A1Y0EKA3_9BURK</name>
<dbReference type="CDD" id="cd07012">
    <property type="entry name" value="PBP2_Bug_TTT"/>
    <property type="match status" value="1"/>
</dbReference>
<dbReference type="PANTHER" id="PTHR42928:SF5">
    <property type="entry name" value="BLR1237 PROTEIN"/>
    <property type="match status" value="1"/>
</dbReference>
<dbReference type="PIRSF" id="PIRSF017082">
    <property type="entry name" value="YflP"/>
    <property type="match status" value="1"/>
</dbReference>
<gene>
    <name evidence="3" type="ORF">CCO03_03490</name>
</gene>
<comment type="similarity">
    <text evidence="1">Belongs to the UPF0065 (bug) family.</text>
</comment>
<dbReference type="SUPFAM" id="SSF53850">
    <property type="entry name" value="Periplasmic binding protein-like II"/>
    <property type="match status" value="1"/>
</dbReference>
<dbReference type="EMBL" id="CP021455">
    <property type="protein sequence ID" value="ARU03868.1"/>
    <property type="molecule type" value="Genomic_DNA"/>
</dbReference>